<keyword evidence="2" id="KW-0902">Two-component regulatory system</keyword>
<evidence type="ECO:0000256" key="2">
    <source>
        <dbReference type="ARBA" id="ARBA00023012"/>
    </source>
</evidence>
<evidence type="ECO:0000259" key="9">
    <source>
        <dbReference type="PROSITE" id="PS51755"/>
    </source>
</evidence>
<dbReference type="InterPro" id="IPR036388">
    <property type="entry name" value="WH-like_DNA-bd_sf"/>
</dbReference>
<dbReference type="OrthoDB" id="272875at2"/>
<evidence type="ECO:0000256" key="5">
    <source>
        <dbReference type="ARBA" id="ARBA00023163"/>
    </source>
</evidence>
<feature type="DNA-binding region" description="OmpR/PhoB-type" evidence="7">
    <location>
        <begin position="124"/>
        <end position="222"/>
    </location>
</feature>
<dbReference type="PROSITE" id="PS51755">
    <property type="entry name" value="OMPR_PHOB"/>
    <property type="match status" value="1"/>
</dbReference>
<dbReference type="PANTHER" id="PTHR48111:SF22">
    <property type="entry name" value="REGULATOR OF RPOS"/>
    <property type="match status" value="1"/>
</dbReference>
<keyword evidence="3" id="KW-0805">Transcription regulation</keyword>
<dbReference type="Gene3D" id="3.40.50.2300">
    <property type="match status" value="1"/>
</dbReference>
<dbReference type="InterPro" id="IPR001789">
    <property type="entry name" value="Sig_transdc_resp-reg_receiver"/>
</dbReference>
<sequence>MNILLIEDDLTLGRSLQKGLAEAGMRCEWRRDGKSGLTALQEQQADVVILDQLLPDLVGLEVLNAARKMGLRVPVLILSALGSVEDRVTGLQHGADDYLVKPFAFPELLARLQALSRRTLEVPSQRHTVGTLTLDLSTRRVTRDGEDIDLTPTEFSLLEYLMRHAGQVVTRRMVCGHLWEADWEGVTNVVEVHISRLRAKIDRGHPEPVLQTVRGRGYLLTDASPPDASGSARL</sequence>
<dbReference type="GO" id="GO:0000976">
    <property type="term" value="F:transcription cis-regulatory region binding"/>
    <property type="evidence" value="ECO:0007669"/>
    <property type="project" value="TreeGrafter"/>
</dbReference>
<dbReference type="SMART" id="SM00448">
    <property type="entry name" value="REC"/>
    <property type="match status" value="1"/>
</dbReference>
<dbReference type="SMART" id="SM00862">
    <property type="entry name" value="Trans_reg_C"/>
    <property type="match status" value="1"/>
</dbReference>
<dbReference type="EMBL" id="SJPH01000010">
    <property type="protein sequence ID" value="TWT40753.1"/>
    <property type="molecule type" value="Genomic_DNA"/>
</dbReference>
<proteinExistence type="predicted"/>
<evidence type="ECO:0000259" key="8">
    <source>
        <dbReference type="PROSITE" id="PS50110"/>
    </source>
</evidence>
<dbReference type="GO" id="GO:0000156">
    <property type="term" value="F:phosphorelay response regulator activity"/>
    <property type="evidence" value="ECO:0007669"/>
    <property type="project" value="TreeGrafter"/>
</dbReference>
<comment type="caution">
    <text evidence="10">The sequence shown here is derived from an EMBL/GenBank/DDBJ whole genome shotgun (WGS) entry which is preliminary data.</text>
</comment>
<reference evidence="10 11" key="1">
    <citation type="submission" date="2019-02" db="EMBL/GenBank/DDBJ databases">
        <title>Deep-cultivation of Planctomycetes and their phenomic and genomic characterization uncovers novel biology.</title>
        <authorList>
            <person name="Wiegand S."/>
            <person name="Jogler M."/>
            <person name="Boedeker C."/>
            <person name="Pinto D."/>
            <person name="Vollmers J."/>
            <person name="Rivas-Marin E."/>
            <person name="Kohn T."/>
            <person name="Peeters S.H."/>
            <person name="Heuer A."/>
            <person name="Rast P."/>
            <person name="Oberbeckmann S."/>
            <person name="Bunk B."/>
            <person name="Jeske O."/>
            <person name="Meyerdierks A."/>
            <person name="Storesund J.E."/>
            <person name="Kallscheuer N."/>
            <person name="Luecker S."/>
            <person name="Lage O.M."/>
            <person name="Pohl T."/>
            <person name="Merkel B.J."/>
            <person name="Hornburger P."/>
            <person name="Mueller R.-W."/>
            <person name="Bruemmer F."/>
            <person name="Labrenz M."/>
            <person name="Spormann A.M."/>
            <person name="Op Den Camp H."/>
            <person name="Overmann J."/>
            <person name="Amann R."/>
            <person name="Jetten M.S.M."/>
            <person name="Mascher T."/>
            <person name="Medema M.H."/>
            <person name="Devos D.P."/>
            <person name="Kaster A.-K."/>
            <person name="Ovreas L."/>
            <person name="Rohde M."/>
            <person name="Galperin M.Y."/>
            <person name="Jogler C."/>
        </authorList>
    </citation>
    <scope>NUCLEOTIDE SEQUENCE [LARGE SCALE GENOMIC DNA]</scope>
    <source>
        <strain evidence="10 11">Pla111</strain>
    </source>
</reference>
<protein>
    <submittedName>
        <fullName evidence="10">Transcriptional regulatory protein CusR</fullName>
    </submittedName>
</protein>
<evidence type="ECO:0000313" key="11">
    <source>
        <dbReference type="Proteomes" id="UP000318995"/>
    </source>
</evidence>
<dbReference type="Proteomes" id="UP000318995">
    <property type="component" value="Unassembled WGS sequence"/>
</dbReference>
<dbReference type="PANTHER" id="PTHR48111">
    <property type="entry name" value="REGULATOR OF RPOS"/>
    <property type="match status" value="1"/>
</dbReference>
<dbReference type="GO" id="GO:0032993">
    <property type="term" value="C:protein-DNA complex"/>
    <property type="evidence" value="ECO:0007669"/>
    <property type="project" value="TreeGrafter"/>
</dbReference>
<gene>
    <name evidence="10" type="primary">cusR</name>
    <name evidence="10" type="ORF">Pla111_31710</name>
</gene>
<keyword evidence="4 7" id="KW-0238">DNA-binding</keyword>
<name>A0A5C5VRQ7_9BACT</name>
<evidence type="ECO:0000256" key="6">
    <source>
        <dbReference type="PROSITE-ProRule" id="PRU00169"/>
    </source>
</evidence>
<dbReference type="PROSITE" id="PS50110">
    <property type="entry name" value="RESPONSE_REGULATORY"/>
    <property type="match status" value="1"/>
</dbReference>
<dbReference type="SUPFAM" id="SSF52172">
    <property type="entry name" value="CheY-like"/>
    <property type="match status" value="1"/>
</dbReference>
<dbReference type="CDD" id="cd17624">
    <property type="entry name" value="REC_OmpR_PmrA-like"/>
    <property type="match status" value="1"/>
</dbReference>
<dbReference type="GO" id="GO:0005829">
    <property type="term" value="C:cytosol"/>
    <property type="evidence" value="ECO:0007669"/>
    <property type="project" value="TreeGrafter"/>
</dbReference>
<dbReference type="FunFam" id="1.10.10.10:FF:000005">
    <property type="entry name" value="Two-component system response regulator"/>
    <property type="match status" value="1"/>
</dbReference>
<dbReference type="Gene3D" id="6.10.250.690">
    <property type="match status" value="1"/>
</dbReference>
<dbReference type="GO" id="GO:0006355">
    <property type="term" value="P:regulation of DNA-templated transcription"/>
    <property type="evidence" value="ECO:0007669"/>
    <property type="project" value="InterPro"/>
</dbReference>
<dbReference type="Gene3D" id="1.10.10.10">
    <property type="entry name" value="Winged helix-like DNA-binding domain superfamily/Winged helix DNA-binding domain"/>
    <property type="match status" value="1"/>
</dbReference>
<organism evidence="10 11">
    <name type="scientific">Botrimarina hoheduenensis</name>
    <dbReference type="NCBI Taxonomy" id="2528000"/>
    <lineage>
        <taxon>Bacteria</taxon>
        <taxon>Pseudomonadati</taxon>
        <taxon>Planctomycetota</taxon>
        <taxon>Planctomycetia</taxon>
        <taxon>Pirellulales</taxon>
        <taxon>Lacipirellulaceae</taxon>
        <taxon>Botrimarina</taxon>
    </lineage>
</organism>
<dbReference type="InterPro" id="IPR011006">
    <property type="entry name" value="CheY-like_superfamily"/>
</dbReference>
<dbReference type="Pfam" id="PF00072">
    <property type="entry name" value="Response_reg"/>
    <property type="match status" value="1"/>
</dbReference>
<dbReference type="InterPro" id="IPR039420">
    <property type="entry name" value="WalR-like"/>
</dbReference>
<feature type="domain" description="OmpR/PhoB-type" evidence="9">
    <location>
        <begin position="124"/>
        <end position="222"/>
    </location>
</feature>
<accession>A0A5C5VRQ7</accession>
<evidence type="ECO:0000256" key="7">
    <source>
        <dbReference type="PROSITE-ProRule" id="PRU01091"/>
    </source>
</evidence>
<evidence type="ECO:0000313" key="10">
    <source>
        <dbReference type="EMBL" id="TWT40753.1"/>
    </source>
</evidence>
<keyword evidence="1 6" id="KW-0597">Phosphoprotein</keyword>
<dbReference type="InterPro" id="IPR001867">
    <property type="entry name" value="OmpR/PhoB-type_DNA-bd"/>
</dbReference>
<evidence type="ECO:0000256" key="1">
    <source>
        <dbReference type="ARBA" id="ARBA00022553"/>
    </source>
</evidence>
<evidence type="ECO:0000256" key="4">
    <source>
        <dbReference type="ARBA" id="ARBA00023125"/>
    </source>
</evidence>
<dbReference type="Pfam" id="PF00486">
    <property type="entry name" value="Trans_reg_C"/>
    <property type="match status" value="1"/>
</dbReference>
<evidence type="ECO:0000256" key="3">
    <source>
        <dbReference type="ARBA" id="ARBA00023015"/>
    </source>
</evidence>
<dbReference type="CDD" id="cd00383">
    <property type="entry name" value="trans_reg_C"/>
    <property type="match status" value="1"/>
</dbReference>
<keyword evidence="11" id="KW-1185">Reference proteome</keyword>
<dbReference type="AlphaFoldDB" id="A0A5C5VRQ7"/>
<keyword evidence="5" id="KW-0804">Transcription</keyword>
<feature type="modified residue" description="4-aspartylphosphate" evidence="6">
    <location>
        <position position="51"/>
    </location>
</feature>
<dbReference type="RefSeq" id="WP_146575365.1">
    <property type="nucleotide sequence ID" value="NZ_SJPH01000010.1"/>
</dbReference>
<feature type="domain" description="Response regulatory" evidence="8">
    <location>
        <begin position="2"/>
        <end position="116"/>
    </location>
</feature>